<sequence>MSHPLQPVARDALPRDLATDATELFGVDHVVMWCEELVAGRASAGDPEWPDIAWLGGTVGWRPYWSRVWGARGLVHIGPPARPDIVFDALDDEAWRVREMSLKVIRRHGLDDPAGRVELLVRDPVERVRMQAWTALGLAGDDPRPLTP</sequence>
<accession>A0ABP7A138</accession>
<name>A0ABP7A138_9MICO</name>
<proteinExistence type="predicted"/>
<dbReference type="SUPFAM" id="SSF48371">
    <property type="entry name" value="ARM repeat"/>
    <property type="match status" value="1"/>
</dbReference>
<evidence type="ECO:0000313" key="2">
    <source>
        <dbReference type="Proteomes" id="UP001501697"/>
    </source>
</evidence>
<dbReference type="InterPro" id="IPR016024">
    <property type="entry name" value="ARM-type_fold"/>
</dbReference>
<gene>
    <name evidence="1" type="ORF">GCM10022200_01040</name>
</gene>
<keyword evidence="2" id="KW-1185">Reference proteome</keyword>
<dbReference type="Proteomes" id="UP001501697">
    <property type="component" value="Unassembled WGS sequence"/>
</dbReference>
<protein>
    <submittedName>
        <fullName evidence="1">Uncharacterized protein</fullName>
    </submittedName>
</protein>
<organism evidence="1 2">
    <name type="scientific">Microbacterium awajiense</name>
    <dbReference type="NCBI Taxonomy" id="415214"/>
    <lineage>
        <taxon>Bacteria</taxon>
        <taxon>Bacillati</taxon>
        <taxon>Actinomycetota</taxon>
        <taxon>Actinomycetes</taxon>
        <taxon>Micrococcales</taxon>
        <taxon>Microbacteriaceae</taxon>
        <taxon>Microbacterium</taxon>
    </lineage>
</organism>
<dbReference type="Gene3D" id="1.25.10.10">
    <property type="entry name" value="Leucine-rich Repeat Variant"/>
    <property type="match status" value="1"/>
</dbReference>
<reference evidence="2" key="1">
    <citation type="journal article" date="2019" name="Int. J. Syst. Evol. Microbiol.">
        <title>The Global Catalogue of Microorganisms (GCM) 10K type strain sequencing project: providing services to taxonomists for standard genome sequencing and annotation.</title>
        <authorList>
            <consortium name="The Broad Institute Genomics Platform"/>
            <consortium name="The Broad Institute Genome Sequencing Center for Infectious Disease"/>
            <person name="Wu L."/>
            <person name="Ma J."/>
        </authorList>
    </citation>
    <scope>NUCLEOTIDE SEQUENCE [LARGE SCALE GENOMIC DNA]</scope>
    <source>
        <strain evidence="2">JCM 16544</strain>
    </source>
</reference>
<dbReference type="RefSeq" id="WP_344735868.1">
    <property type="nucleotide sequence ID" value="NZ_BAAAYU010000001.1"/>
</dbReference>
<dbReference type="InterPro" id="IPR011989">
    <property type="entry name" value="ARM-like"/>
</dbReference>
<evidence type="ECO:0000313" key="1">
    <source>
        <dbReference type="EMBL" id="GAA3622667.1"/>
    </source>
</evidence>
<dbReference type="EMBL" id="BAAAYU010000001">
    <property type="protein sequence ID" value="GAA3622667.1"/>
    <property type="molecule type" value="Genomic_DNA"/>
</dbReference>
<comment type="caution">
    <text evidence="1">The sequence shown here is derived from an EMBL/GenBank/DDBJ whole genome shotgun (WGS) entry which is preliminary data.</text>
</comment>